<sequence>MGHLRVYTIADVISRFYKTTHPIGWDSFGLPAENAAKFNNKDPQEWTNHNISQMKNQLLKMNIDFDWTNELYTSDPKYYKWTQYIFLKLYEKGLIYQKESVVNWDPVDKTVLANEQVINGKGERSGALVEKKYLKQWYFKITQYAERLYKDLDELDWPEAVKQQQRNWIKPKTGRLIKFTVKGQTLECFSSESVTSGHFIAIGLSHQLVKDLRKNPEIKQYVDSVLLDRNSSKEIDGIFTGLYASNSEYSHNNKELISKGKLNNLPVDIYVGGIEHSIMHLLYARFISKFLTDIKLIDIPKGEPFKKLLTQGMVTGITFKCQNTHRYIPSNEIEYVDNQPRAKSTSSPVKVTFEKMSKSKFNGVNPHEVIQQYGTDVTRLFILYKAPPQDELAWDATAIVGMQRFLNRVQDLVETPFTVNLEQERLANTTVTKFNLAITELMKLCTSLHTSYSTEGMKRLLEMLSIFTPETASRLYEKIQPGKMLEFPKHTQTEKVNDSYRILVNGKRVKEMQIGEMEDELLKKVVLNDLGIEHYKNVIVNQSKRIVNVLK</sequence>
<dbReference type="EC" id="6.1.1.4" evidence="2"/>
<dbReference type="CDD" id="cd00812">
    <property type="entry name" value="LeuRS_core"/>
    <property type="match status" value="1"/>
</dbReference>
<dbReference type="InterPro" id="IPR002302">
    <property type="entry name" value="Leu-tRNA-ligase"/>
</dbReference>
<dbReference type="GO" id="GO:0006429">
    <property type="term" value="P:leucyl-tRNA aminoacylation"/>
    <property type="evidence" value="ECO:0007669"/>
    <property type="project" value="InterPro"/>
</dbReference>
<keyword evidence="6" id="KW-0648">Protein biosynthesis</keyword>
<feature type="domain" description="Aminoacyl-tRNA synthetase class Ia" evidence="8">
    <location>
        <begin position="354"/>
        <end position="394"/>
    </location>
</feature>
<dbReference type="AlphaFoldDB" id="A0AAD5U9D0"/>
<dbReference type="Gene3D" id="1.10.730.10">
    <property type="entry name" value="Isoleucyl-tRNA Synthetase, Domain 1"/>
    <property type="match status" value="1"/>
</dbReference>
<comment type="caution">
    <text evidence="9">The sequence shown here is derived from an EMBL/GenBank/DDBJ whole genome shotgun (WGS) entry which is preliminary data.</text>
</comment>
<comment type="similarity">
    <text evidence="1">Belongs to the class-I aminoacyl-tRNA synthetase family.</text>
</comment>
<dbReference type="InterPro" id="IPR014729">
    <property type="entry name" value="Rossmann-like_a/b/a_fold"/>
</dbReference>
<name>A0AAD5U9D0_9FUNG</name>
<keyword evidence="7" id="KW-0030">Aminoacyl-tRNA synthetase</keyword>
<dbReference type="PANTHER" id="PTHR43740">
    <property type="entry name" value="LEUCYL-TRNA SYNTHETASE"/>
    <property type="match status" value="1"/>
</dbReference>
<dbReference type="EMBL" id="JADGKB010000195">
    <property type="protein sequence ID" value="KAJ3251187.1"/>
    <property type="molecule type" value="Genomic_DNA"/>
</dbReference>
<accession>A0AAD5U9D0</accession>
<dbReference type="Proteomes" id="UP001210925">
    <property type="component" value="Unassembled WGS sequence"/>
</dbReference>
<evidence type="ECO:0000256" key="5">
    <source>
        <dbReference type="ARBA" id="ARBA00022840"/>
    </source>
</evidence>
<dbReference type="GO" id="GO:0032543">
    <property type="term" value="P:mitochondrial translation"/>
    <property type="evidence" value="ECO:0007669"/>
    <property type="project" value="TreeGrafter"/>
</dbReference>
<dbReference type="SUPFAM" id="SSF52374">
    <property type="entry name" value="Nucleotidylyl transferase"/>
    <property type="match status" value="1"/>
</dbReference>
<evidence type="ECO:0000256" key="7">
    <source>
        <dbReference type="ARBA" id="ARBA00023146"/>
    </source>
</evidence>
<protein>
    <recommendedName>
        <fullName evidence="2">leucine--tRNA ligase</fullName>
        <ecNumber evidence="2">6.1.1.4</ecNumber>
    </recommendedName>
</protein>
<keyword evidence="5" id="KW-0067">ATP-binding</keyword>
<dbReference type="GO" id="GO:0005524">
    <property type="term" value="F:ATP binding"/>
    <property type="evidence" value="ECO:0007669"/>
    <property type="project" value="UniProtKB-KW"/>
</dbReference>
<dbReference type="FunFam" id="1.10.730.10:FF:000002">
    <property type="entry name" value="Leucine--tRNA ligase"/>
    <property type="match status" value="1"/>
</dbReference>
<dbReference type="Pfam" id="PF00133">
    <property type="entry name" value="tRNA-synt_1"/>
    <property type="match status" value="2"/>
</dbReference>
<keyword evidence="11" id="KW-1185">Reference proteome</keyword>
<evidence type="ECO:0000313" key="11">
    <source>
        <dbReference type="Proteomes" id="UP001210925"/>
    </source>
</evidence>
<evidence type="ECO:0000259" key="8">
    <source>
        <dbReference type="Pfam" id="PF00133"/>
    </source>
</evidence>
<evidence type="ECO:0000256" key="3">
    <source>
        <dbReference type="ARBA" id="ARBA00022598"/>
    </source>
</evidence>
<dbReference type="InterPro" id="IPR002300">
    <property type="entry name" value="aa-tRNA-synth_Ia"/>
</dbReference>
<organism evidence="9 11">
    <name type="scientific">Boothiomyces macroporosus</name>
    <dbReference type="NCBI Taxonomy" id="261099"/>
    <lineage>
        <taxon>Eukaryota</taxon>
        <taxon>Fungi</taxon>
        <taxon>Fungi incertae sedis</taxon>
        <taxon>Chytridiomycota</taxon>
        <taxon>Chytridiomycota incertae sedis</taxon>
        <taxon>Chytridiomycetes</taxon>
        <taxon>Rhizophydiales</taxon>
        <taxon>Terramycetaceae</taxon>
        <taxon>Boothiomyces</taxon>
    </lineage>
</organism>
<evidence type="ECO:0000256" key="1">
    <source>
        <dbReference type="ARBA" id="ARBA00005594"/>
    </source>
</evidence>
<gene>
    <name evidence="9" type="ORF">HK103_002587</name>
    <name evidence="10" type="ORF">HK103_006585</name>
</gene>
<dbReference type="GO" id="GO:0004823">
    <property type="term" value="F:leucine-tRNA ligase activity"/>
    <property type="evidence" value="ECO:0007669"/>
    <property type="project" value="UniProtKB-EC"/>
</dbReference>
<evidence type="ECO:0000313" key="9">
    <source>
        <dbReference type="EMBL" id="KAJ3251187.1"/>
    </source>
</evidence>
<evidence type="ECO:0000256" key="4">
    <source>
        <dbReference type="ARBA" id="ARBA00022741"/>
    </source>
</evidence>
<feature type="domain" description="Aminoacyl-tRNA synthetase class Ia" evidence="8">
    <location>
        <begin position="36"/>
        <end position="315"/>
    </location>
</feature>
<keyword evidence="4" id="KW-0547">Nucleotide-binding</keyword>
<proteinExistence type="inferred from homology"/>
<reference evidence="9" key="1">
    <citation type="submission" date="2020-05" db="EMBL/GenBank/DDBJ databases">
        <title>Phylogenomic resolution of chytrid fungi.</title>
        <authorList>
            <person name="Stajich J.E."/>
            <person name="Amses K."/>
            <person name="Simmons R."/>
            <person name="Seto K."/>
            <person name="Myers J."/>
            <person name="Bonds A."/>
            <person name="Quandt C.A."/>
            <person name="Barry K."/>
            <person name="Liu P."/>
            <person name="Grigoriev I."/>
            <person name="Longcore J.E."/>
            <person name="James T.Y."/>
        </authorList>
    </citation>
    <scope>NUCLEOTIDE SEQUENCE</scope>
    <source>
        <strain evidence="9">PLAUS21</strain>
    </source>
</reference>
<evidence type="ECO:0000256" key="6">
    <source>
        <dbReference type="ARBA" id="ARBA00022917"/>
    </source>
</evidence>
<dbReference type="EMBL" id="JADGKB010000071">
    <property type="protein sequence ID" value="KAJ3255122.1"/>
    <property type="molecule type" value="Genomic_DNA"/>
</dbReference>
<evidence type="ECO:0000256" key="2">
    <source>
        <dbReference type="ARBA" id="ARBA00013164"/>
    </source>
</evidence>
<dbReference type="Gene3D" id="3.40.50.620">
    <property type="entry name" value="HUPs"/>
    <property type="match status" value="1"/>
</dbReference>
<evidence type="ECO:0000313" key="10">
    <source>
        <dbReference type="EMBL" id="KAJ3255122.1"/>
    </source>
</evidence>
<dbReference type="PANTHER" id="PTHR43740:SF2">
    <property type="entry name" value="LEUCINE--TRNA LIGASE, MITOCHONDRIAL"/>
    <property type="match status" value="1"/>
</dbReference>
<keyword evidence="3" id="KW-0436">Ligase</keyword>
<dbReference type="PRINTS" id="PR00985">
    <property type="entry name" value="TRNASYNTHLEU"/>
</dbReference>
<dbReference type="GO" id="GO:0005739">
    <property type="term" value="C:mitochondrion"/>
    <property type="evidence" value="ECO:0007669"/>
    <property type="project" value="TreeGrafter"/>
</dbReference>